<accession>A0A1Y2HZH2</accession>
<keyword evidence="3" id="KW-1185">Reference proteome</keyword>
<name>A0A1Y2HZH2_9FUNG</name>
<proteinExistence type="predicted"/>
<evidence type="ECO:0000313" key="3">
    <source>
        <dbReference type="Proteomes" id="UP000193411"/>
    </source>
</evidence>
<protein>
    <submittedName>
        <fullName evidence="2">Uncharacterized protein</fullName>
    </submittedName>
</protein>
<organism evidence="2 3">
    <name type="scientific">Catenaria anguillulae PL171</name>
    <dbReference type="NCBI Taxonomy" id="765915"/>
    <lineage>
        <taxon>Eukaryota</taxon>
        <taxon>Fungi</taxon>
        <taxon>Fungi incertae sedis</taxon>
        <taxon>Blastocladiomycota</taxon>
        <taxon>Blastocladiomycetes</taxon>
        <taxon>Blastocladiales</taxon>
        <taxon>Catenariaceae</taxon>
        <taxon>Catenaria</taxon>
    </lineage>
</organism>
<gene>
    <name evidence="2" type="ORF">BCR44DRAFT_1219843</name>
</gene>
<dbReference type="EMBL" id="MCFL01000004">
    <property type="protein sequence ID" value="ORZ39988.1"/>
    <property type="molecule type" value="Genomic_DNA"/>
</dbReference>
<evidence type="ECO:0000313" key="2">
    <source>
        <dbReference type="EMBL" id="ORZ39988.1"/>
    </source>
</evidence>
<reference evidence="2 3" key="1">
    <citation type="submission" date="2016-07" db="EMBL/GenBank/DDBJ databases">
        <title>Pervasive Adenine N6-methylation of Active Genes in Fungi.</title>
        <authorList>
            <consortium name="DOE Joint Genome Institute"/>
            <person name="Mondo S.J."/>
            <person name="Dannebaum R.O."/>
            <person name="Kuo R.C."/>
            <person name="Labutti K."/>
            <person name="Haridas S."/>
            <person name="Kuo A."/>
            <person name="Salamov A."/>
            <person name="Ahrendt S.R."/>
            <person name="Lipzen A."/>
            <person name="Sullivan W."/>
            <person name="Andreopoulos W.B."/>
            <person name="Clum A."/>
            <person name="Lindquist E."/>
            <person name="Daum C."/>
            <person name="Ramamoorthy G.K."/>
            <person name="Gryganskyi A."/>
            <person name="Culley D."/>
            <person name="Magnuson J.K."/>
            <person name="James T.Y."/>
            <person name="O'Malley M.A."/>
            <person name="Stajich J.E."/>
            <person name="Spatafora J.W."/>
            <person name="Visel A."/>
            <person name="Grigoriev I.V."/>
        </authorList>
    </citation>
    <scope>NUCLEOTIDE SEQUENCE [LARGE SCALE GENOMIC DNA]</scope>
    <source>
        <strain evidence="2 3">PL171</strain>
    </source>
</reference>
<feature type="region of interest" description="Disordered" evidence="1">
    <location>
        <begin position="1"/>
        <end position="45"/>
    </location>
</feature>
<dbReference type="AlphaFoldDB" id="A0A1Y2HZH2"/>
<sequence length="159" mass="17407">MLPLDPLSATRSPAMELSDSPTASLHRPVPTPTPKPNATAAPWPEPLPDHARQLHLLFKTSLLALASSDPCDRQSALDQFNLCSKALAQRLVRSVATLEPPEPSSHRAIQQEVGSLRKKKKKEDLTFFMSPSSHFFKSCSDPIHRLPNSAITSITNAKP</sequence>
<dbReference type="Proteomes" id="UP000193411">
    <property type="component" value="Unassembled WGS sequence"/>
</dbReference>
<evidence type="ECO:0000256" key="1">
    <source>
        <dbReference type="SAM" id="MobiDB-lite"/>
    </source>
</evidence>
<comment type="caution">
    <text evidence="2">The sequence shown here is derived from an EMBL/GenBank/DDBJ whole genome shotgun (WGS) entry which is preliminary data.</text>
</comment>